<evidence type="ECO:0000313" key="4">
    <source>
        <dbReference type="EMBL" id="GLX79720.1"/>
    </source>
</evidence>
<comment type="caution">
    <text evidence="4">The sequence shown here is derived from an EMBL/GenBank/DDBJ whole genome shotgun (WGS) entry which is preliminary data.</text>
</comment>
<dbReference type="InterPro" id="IPR029787">
    <property type="entry name" value="Nucleotide_cyclase"/>
</dbReference>
<dbReference type="Pfam" id="PF00563">
    <property type="entry name" value="EAL"/>
    <property type="match status" value="1"/>
</dbReference>
<accession>A0ABQ6GYZ0</accession>
<dbReference type="PANTHER" id="PTHR33121:SF70">
    <property type="entry name" value="SIGNALING PROTEIN YKOW"/>
    <property type="match status" value="1"/>
</dbReference>
<evidence type="ECO:0000313" key="5">
    <source>
        <dbReference type="Proteomes" id="UP001157186"/>
    </source>
</evidence>
<protein>
    <recommendedName>
        <fullName evidence="6">EAL domain-containing protein</fullName>
    </recommendedName>
</protein>
<keyword evidence="1" id="KW-0472">Membrane</keyword>
<dbReference type="InterPro" id="IPR000160">
    <property type="entry name" value="GGDEF_dom"/>
</dbReference>
<evidence type="ECO:0000256" key="1">
    <source>
        <dbReference type="SAM" id="Phobius"/>
    </source>
</evidence>
<dbReference type="EMBL" id="BSST01000001">
    <property type="protein sequence ID" value="GLX79720.1"/>
    <property type="molecule type" value="Genomic_DNA"/>
</dbReference>
<dbReference type="PROSITE" id="PS50887">
    <property type="entry name" value="GGDEF"/>
    <property type="match status" value="1"/>
</dbReference>
<feature type="domain" description="EAL" evidence="2">
    <location>
        <begin position="540"/>
        <end position="793"/>
    </location>
</feature>
<gene>
    <name evidence="4" type="ORF">tinsulaeT_30600</name>
</gene>
<keyword evidence="1" id="KW-1133">Transmembrane helix</keyword>
<name>A0ABQ6GYZ0_9GAMM</name>
<feature type="transmembrane region" description="Helical" evidence="1">
    <location>
        <begin position="227"/>
        <end position="250"/>
    </location>
</feature>
<dbReference type="Pfam" id="PF00990">
    <property type="entry name" value="GGDEF"/>
    <property type="match status" value="1"/>
</dbReference>
<sequence length="799" mass="90770">MICINVLSILILSYQRPLKQLTSCTDGIFLPQRLSVKEREETEISMNSIVKPYLLKASLFAGLAILMGLVLSAIVYQSTVKVRNNAIDLVEYRIPILTSINELISDLSEQERIIYEYYRSQDDEIFLTEAQQVKQTFAMHFTVIQAQPAFREQALIIDAKQEQIVRLFDQFYLAMQLDEDNWDDMRAILRQISQLRRDLLPTLKLIEQQTQVTVEQGHQKTLWQMTVAHWIVVAYGVFIVLVAAVVSWYIRQYILAQAKSTRLALFSQQNPNPIISVNNLGEVTYANPACATLLKTVGFDPDESQLLLPSNFLPLRQEIAQQTNNSLVLERTLAGRILQISIYWHKTLDAYDIHIKDITEHRLAEQEINQLAFTRQETQLPNLYRLNERLTGLVEQEVKFSLGVIAIRHFDEKVSTFGGEVVSVLVQKFAQVVGQTLPTSVEFFHISEYEFVVLCRESLSTLQLQKLVKRISPQAEQALVTQYGEFFVECDFGFVLSPVHGVEPDGLLKNAHIALSIASKNEHENYCLFDPKFANEVQKSALLIDKLRQAVLANEIFLVFQPQYSLTAEKITGVETLVRWKHQEEIISPADFIPLAEKSGLIVPIGQWILEQACYFAKSLITQGYNDIVVAVNVSPRQFSHPQFVQTVKNALQLSGLPARNLELEITEGVFMHQESNTISLLQHLKNLGVELSIDDFGTGYSSLSYLKEFPVDKLKIDQSFIRECHQNEEDRAIVNTIVNLSKNLGLSIIAEGVEKKQHVEFLQSIGCDEIQGYWFAKPLSENSLLKFLADKSSLTGVG</sequence>
<evidence type="ECO:0000259" key="2">
    <source>
        <dbReference type="PROSITE" id="PS50883"/>
    </source>
</evidence>
<dbReference type="InterPro" id="IPR035919">
    <property type="entry name" value="EAL_sf"/>
</dbReference>
<dbReference type="SMART" id="SM00052">
    <property type="entry name" value="EAL"/>
    <property type="match status" value="1"/>
</dbReference>
<keyword evidence="1" id="KW-0812">Transmembrane</keyword>
<feature type="domain" description="GGDEF" evidence="3">
    <location>
        <begin position="398"/>
        <end position="531"/>
    </location>
</feature>
<dbReference type="SMART" id="SM00267">
    <property type="entry name" value="GGDEF"/>
    <property type="match status" value="1"/>
</dbReference>
<dbReference type="PROSITE" id="PS50883">
    <property type="entry name" value="EAL"/>
    <property type="match status" value="1"/>
</dbReference>
<dbReference type="Gene3D" id="3.20.20.450">
    <property type="entry name" value="EAL domain"/>
    <property type="match status" value="1"/>
</dbReference>
<dbReference type="InterPro" id="IPR050706">
    <property type="entry name" value="Cyclic-di-GMP_PDE-like"/>
</dbReference>
<dbReference type="PANTHER" id="PTHR33121">
    <property type="entry name" value="CYCLIC DI-GMP PHOSPHODIESTERASE PDEF"/>
    <property type="match status" value="1"/>
</dbReference>
<evidence type="ECO:0008006" key="6">
    <source>
        <dbReference type="Google" id="ProtNLM"/>
    </source>
</evidence>
<dbReference type="SUPFAM" id="SSF141868">
    <property type="entry name" value="EAL domain-like"/>
    <property type="match status" value="1"/>
</dbReference>
<dbReference type="InterPro" id="IPR001633">
    <property type="entry name" value="EAL_dom"/>
</dbReference>
<keyword evidence="5" id="KW-1185">Reference proteome</keyword>
<evidence type="ECO:0000259" key="3">
    <source>
        <dbReference type="PROSITE" id="PS50887"/>
    </source>
</evidence>
<dbReference type="CDD" id="cd01948">
    <property type="entry name" value="EAL"/>
    <property type="match status" value="1"/>
</dbReference>
<proteinExistence type="predicted"/>
<feature type="transmembrane region" description="Helical" evidence="1">
    <location>
        <begin position="53"/>
        <end position="76"/>
    </location>
</feature>
<organism evidence="4 5">
    <name type="scientific">Thalassotalea insulae</name>
    <dbReference type="NCBI Taxonomy" id="2056778"/>
    <lineage>
        <taxon>Bacteria</taxon>
        <taxon>Pseudomonadati</taxon>
        <taxon>Pseudomonadota</taxon>
        <taxon>Gammaproteobacteria</taxon>
        <taxon>Alteromonadales</taxon>
        <taxon>Colwelliaceae</taxon>
        <taxon>Thalassotalea</taxon>
    </lineage>
</organism>
<dbReference type="InterPro" id="IPR043128">
    <property type="entry name" value="Rev_trsase/Diguanyl_cyclase"/>
</dbReference>
<dbReference type="Proteomes" id="UP001157186">
    <property type="component" value="Unassembled WGS sequence"/>
</dbReference>
<reference evidence="4 5" key="1">
    <citation type="submission" date="2023-03" db="EMBL/GenBank/DDBJ databases">
        <title>Draft genome sequence of Thalassotalea insulae KCTC 62186T.</title>
        <authorList>
            <person name="Sawabe T."/>
        </authorList>
    </citation>
    <scope>NUCLEOTIDE SEQUENCE [LARGE SCALE GENOMIC DNA]</scope>
    <source>
        <strain evidence="4 5">KCTC 62186</strain>
    </source>
</reference>
<dbReference type="Gene3D" id="3.30.70.270">
    <property type="match status" value="1"/>
</dbReference>
<dbReference type="SUPFAM" id="SSF55073">
    <property type="entry name" value="Nucleotide cyclase"/>
    <property type="match status" value="1"/>
</dbReference>